<proteinExistence type="predicted"/>
<organism evidence="1">
    <name type="scientific">marine sediment metagenome</name>
    <dbReference type="NCBI Taxonomy" id="412755"/>
    <lineage>
        <taxon>unclassified sequences</taxon>
        <taxon>metagenomes</taxon>
        <taxon>ecological metagenomes</taxon>
    </lineage>
</organism>
<dbReference type="SUPFAM" id="SSF144052">
    <property type="entry name" value="Thermophilic metalloprotease-like"/>
    <property type="match status" value="1"/>
</dbReference>
<dbReference type="InterPro" id="IPR000787">
    <property type="entry name" value="Peptidase_M29"/>
</dbReference>
<protein>
    <recommendedName>
        <fullName evidence="2">Aminopeptidase</fullName>
    </recommendedName>
</protein>
<dbReference type="GO" id="GO:0006508">
    <property type="term" value="P:proteolysis"/>
    <property type="evidence" value="ECO:0007669"/>
    <property type="project" value="InterPro"/>
</dbReference>
<accession>A0A0F9PZD3</accession>
<feature type="non-terminal residue" evidence="1">
    <location>
        <position position="1"/>
    </location>
</feature>
<gene>
    <name evidence="1" type="ORF">LCGC14_1077920</name>
</gene>
<reference evidence="1" key="1">
    <citation type="journal article" date="2015" name="Nature">
        <title>Complex archaea that bridge the gap between prokaryotes and eukaryotes.</title>
        <authorList>
            <person name="Spang A."/>
            <person name="Saw J.H."/>
            <person name="Jorgensen S.L."/>
            <person name="Zaremba-Niedzwiedzka K."/>
            <person name="Martijn J."/>
            <person name="Lind A.E."/>
            <person name="van Eijk R."/>
            <person name="Schleper C."/>
            <person name="Guy L."/>
            <person name="Ettema T.J."/>
        </authorList>
    </citation>
    <scope>NUCLEOTIDE SEQUENCE</scope>
</reference>
<name>A0A0F9PZD3_9ZZZZ</name>
<evidence type="ECO:0008006" key="2">
    <source>
        <dbReference type="Google" id="ProtNLM"/>
    </source>
</evidence>
<sequence length="44" mass="4819">TAGGNDSLSHIDFMIGSGEMDIDGIMEDETSEPIMRKGEWAFEV</sequence>
<comment type="caution">
    <text evidence="1">The sequence shown here is derived from an EMBL/GenBank/DDBJ whole genome shotgun (WGS) entry which is preliminary data.</text>
</comment>
<evidence type="ECO:0000313" key="1">
    <source>
        <dbReference type="EMBL" id="KKN06366.1"/>
    </source>
</evidence>
<dbReference type="GO" id="GO:0004177">
    <property type="term" value="F:aminopeptidase activity"/>
    <property type="evidence" value="ECO:0007669"/>
    <property type="project" value="InterPro"/>
</dbReference>
<dbReference type="Pfam" id="PF02073">
    <property type="entry name" value="Peptidase_M29"/>
    <property type="match status" value="1"/>
</dbReference>
<dbReference type="EMBL" id="LAZR01004699">
    <property type="protein sequence ID" value="KKN06366.1"/>
    <property type="molecule type" value="Genomic_DNA"/>
</dbReference>
<dbReference type="AlphaFoldDB" id="A0A0F9PZD3"/>